<sequence>MRAYLQIVESRRDGAQVRQQVIATLGRFEELQASGQLERLVRSGARFAAKAMVLSAASDEAAIKIAVRRIGPALVFERLWEETGCRTVITELAGKRKHGFALERAVFLTVLHRLFVSGSDRAADRWREDYAIAGVDGLDLHHLYRAMAWLGEELPERDQDGRTPFAPRCLKDVVEERLFVHRRDLLTRLDLVFMDTTSLYFEGAGGQTLGQHGYSKDHRPDLRQMILAVLIDGDGRPVCSEMWPGNTADVTTLIPVIDRLRRRFAIARVCVVADRGMISTETVAELEARRLLYILGVRERSDKLVRELVLDDAAPFVPLVMKKRGKEIDYEAKTVMLAGRRYIVCRNRQEAEKDAADRASIVAALERQLAKGDKALVGNTGFRRYLKTISDEHFAIDADKIEEEKKFDGIFVLRTNT</sequence>
<reference evidence="2" key="1">
    <citation type="submission" date="2020-06" db="EMBL/GenBank/DDBJ databases">
        <title>Legume-microbial interactions unlock mineral nutrients during tropical forest succession.</title>
        <authorList>
            <person name="Epihov D.Z."/>
        </authorList>
    </citation>
    <scope>NUCLEOTIDE SEQUENCE [LARGE SCALE GENOMIC DNA]</scope>
    <source>
        <strain evidence="2">Pan2503</strain>
    </source>
</reference>
<dbReference type="GO" id="GO:0003677">
    <property type="term" value="F:DNA binding"/>
    <property type="evidence" value="ECO:0007669"/>
    <property type="project" value="InterPro"/>
</dbReference>
<feature type="domain" description="Transposase IS4-like" evidence="1">
    <location>
        <begin position="191"/>
        <end position="306"/>
    </location>
</feature>
<accession>A0A7V8NS84</accession>
<evidence type="ECO:0000259" key="1">
    <source>
        <dbReference type="Pfam" id="PF01609"/>
    </source>
</evidence>
<evidence type="ECO:0000313" key="2">
    <source>
        <dbReference type="EMBL" id="MBA0086528.1"/>
    </source>
</evidence>
<organism evidence="2 3">
    <name type="scientific">Candidatus Acidiferrum panamense</name>
    <dbReference type="NCBI Taxonomy" id="2741543"/>
    <lineage>
        <taxon>Bacteria</taxon>
        <taxon>Pseudomonadati</taxon>
        <taxon>Acidobacteriota</taxon>
        <taxon>Terriglobia</taxon>
        <taxon>Candidatus Acidiferrales</taxon>
        <taxon>Candidatus Acidiferrum</taxon>
    </lineage>
</organism>
<keyword evidence="3" id="KW-1185">Reference proteome</keyword>
<evidence type="ECO:0000313" key="3">
    <source>
        <dbReference type="Proteomes" id="UP000567293"/>
    </source>
</evidence>
<dbReference type="NCBIfam" id="NF033559">
    <property type="entry name" value="transpos_IS1634"/>
    <property type="match status" value="1"/>
</dbReference>
<dbReference type="Proteomes" id="UP000567293">
    <property type="component" value="Unassembled WGS sequence"/>
</dbReference>
<dbReference type="PANTHER" id="PTHR34614">
    <property type="match status" value="1"/>
</dbReference>
<dbReference type="AlphaFoldDB" id="A0A7V8NS84"/>
<dbReference type="InterPro" id="IPR047654">
    <property type="entry name" value="IS1634_transpos"/>
</dbReference>
<feature type="non-terminal residue" evidence="2">
    <location>
        <position position="417"/>
    </location>
</feature>
<dbReference type="PANTHER" id="PTHR34614:SF2">
    <property type="entry name" value="TRANSPOSASE IS4-LIKE DOMAIN-CONTAINING PROTEIN"/>
    <property type="match status" value="1"/>
</dbReference>
<comment type="caution">
    <text evidence="2">The sequence shown here is derived from an EMBL/GenBank/DDBJ whole genome shotgun (WGS) entry which is preliminary data.</text>
</comment>
<name>A0A7V8NS84_9BACT</name>
<protein>
    <submittedName>
        <fullName evidence="2">IS1634 family transposase</fullName>
    </submittedName>
</protein>
<dbReference type="GO" id="GO:0006313">
    <property type="term" value="P:DNA transposition"/>
    <property type="evidence" value="ECO:0007669"/>
    <property type="project" value="InterPro"/>
</dbReference>
<dbReference type="InterPro" id="IPR002559">
    <property type="entry name" value="Transposase_11"/>
</dbReference>
<gene>
    <name evidence="2" type="ORF">HRJ53_16230</name>
</gene>
<proteinExistence type="predicted"/>
<dbReference type="GO" id="GO:0004803">
    <property type="term" value="F:transposase activity"/>
    <property type="evidence" value="ECO:0007669"/>
    <property type="project" value="InterPro"/>
</dbReference>
<dbReference type="EMBL" id="JACDQQ010001559">
    <property type="protein sequence ID" value="MBA0086528.1"/>
    <property type="molecule type" value="Genomic_DNA"/>
</dbReference>
<dbReference type="Pfam" id="PF01609">
    <property type="entry name" value="DDE_Tnp_1"/>
    <property type="match status" value="1"/>
</dbReference>